<evidence type="ECO:0000313" key="13">
    <source>
        <dbReference type="EMBL" id="PFH03312.1"/>
    </source>
</evidence>
<evidence type="ECO:0000256" key="3">
    <source>
        <dbReference type="ARBA" id="ARBA00012744"/>
    </source>
</evidence>
<dbReference type="InterPro" id="IPR033132">
    <property type="entry name" value="GH_1_N_CS"/>
</dbReference>
<dbReference type="EMBL" id="PDBW01000001">
    <property type="protein sequence ID" value="PFH03312.1"/>
    <property type="molecule type" value="Genomic_DNA"/>
</dbReference>
<accession>A0AB36THC4</accession>
<comment type="caution">
    <text evidence="13">The sequence shown here is derived from an EMBL/GenBank/DDBJ whole genome shotgun (WGS) entry which is preliminary data.</text>
</comment>
<keyword evidence="5" id="KW-0136">Cellulose degradation</keyword>
<comment type="catalytic activity">
    <reaction evidence="1 12">
        <text>Hydrolysis of terminal, non-reducing beta-D-glucosyl residues with release of beta-D-glucose.</text>
        <dbReference type="EC" id="3.2.1.21"/>
    </reaction>
</comment>
<dbReference type="InterPro" id="IPR017736">
    <property type="entry name" value="Glyco_hydro_1_beta-glucosidase"/>
</dbReference>
<dbReference type="InterPro" id="IPR001360">
    <property type="entry name" value="Glyco_hydro_1"/>
</dbReference>
<evidence type="ECO:0000256" key="11">
    <source>
        <dbReference type="PROSITE-ProRule" id="PRU10055"/>
    </source>
</evidence>
<dbReference type="EC" id="3.2.1.21" evidence="3 12"/>
<feature type="binding site" evidence="10">
    <location>
        <position position="43"/>
    </location>
    <ligand>
        <name>substrate</name>
    </ligand>
</feature>
<evidence type="ECO:0000256" key="8">
    <source>
        <dbReference type="ARBA" id="ARBA00023326"/>
    </source>
</evidence>
<dbReference type="Proteomes" id="UP000223596">
    <property type="component" value="Unassembled WGS sequence"/>
</dbReference>
<name>A0AB36THC4_ACETH</name>
<feature type="binding site" evidence="10">
    <location>
        <position position="188"/>
    </location>
    <ligand>
        <name>substrate</name>
    </ligand>
</feature>
<dbReference type="PROSITE" id="PS00653">
    <property type="entry name" value="GLYCOSYL_HYDROL_F1_2"/>
    <property type="match status" value="1"/>
</dbReference>
<dbReference type="NCBIfam" id="TIGR03356">
    <property type="entry name" value="BGL"/>
    <property type="match status" value="1"/>
</dbReference>
<dbReference type="InterPro" id="IPR018120">
    <property type="entry name" value="Glyco_hydro_1_AS"/>
</dbReference>
<gene>
    <name evidence="13" type="ORF">M972_112117</name>
</gene>
<feature type="binding site" evidence="10">
    <location>
        <position position="144"/>
    </location>
    <ligand>
        <name>substrate</name>
    </ligand>
</feature>
<feature type="binding site" evidence="10">
    <location>
        <position position="425"/>
    </location>
    <ligand>
        <name>substrate</name>
    </ligand>
</feature>
<feature type="binding site" evidence="10">
    <location>
        <begin position="432"/>
        <end position="433"/>
    </location>
    <ligand>
        <name>substrate</name>
    </ligand>
</feature>
<feature type="active site" description="Proton donor" evidence="9">
    <location>
        <position position="189"/>
    </location>
</feature>
<sequence>MFPLGYNYIITLFANNILKGVVNMSKITFPKDFIWGSATAAYQIEGAYNEDGKGESIWDRFSHTPGNIADGHTGDVACDHYHRYEEDIKIMKEIGIKSYRFSISWPRIFPEGTGKLNQKGLDFYKRLTNLLLENGIMPAITLYHWDLPQKLQDKGGWKNRDTTDYFTEYSEVIFKNLGDIVPIWFTHNEPGVVSLLGHFLGIHAPGIKDLRTSLEVSHNLLLSHGKAVKLFREMNIDAQIGIALNLSYHYPASEKAEDIEAAELSFSLAGRWYLDPVLKGRYPENALKLYKKKGIELSFPEDDLKLISQPIDFIAFNNYSSEFIKYDPSSESGFSPANSILEKFEKTDMGWIIYPEGLYDLLMLLDRDYGKPNIVISENGAAFKDEIGSNGKIEDTKRIQYLKDYLTQAHRAIQDGVNLKAYYLWSLLDNFEWAYGYNKRFGIVHVNFDTLERKIKDSGYWYKEVIKNNGF</sequence>
<dbReference type="GO" id="GO:0030245">
    <property type="term" value="P:cellulose catabolic process"/>
    <property type="evidence" value="ECO:0007669"/>
    <property type="project" value="UniProtKB-KW"/>
</dbReference>
<evidence type="ECO:0000256" key="2">
    <source>
        <dbReference type="ARBA" id="ARBA00010838"/>
    </source>
</evidence>
<evidence type="ECO:0000256" key="10">
    <source>
        <dbReference type="PIRSR" id="PIRSR617736-2"/>
    </source>
</evidence>
<dbReference type="Pfam" id="PF00232">
    <property type="entry name" value="Glyco_hydro_1"/>
    <property type="match status" value="1"/>
</dbReference>
<dbReference type="GO" id="GO:0008422">
    <property type="term" value="F:beta-glucosidase activity"/>
    <property type="evidence" value="ECO:0007669"/>
    <property type="project" value="UniProtKB-EC"/>
</dbReference>
<dbReference type="Gene3D" id="3.20.20.80">
    <property type="entry name" value="Glycosidases"/>
    <property type="match status" value="1"/>
</dbReference>
<keyword evidence="8" id="KW-0624">Polysaccharide degradation</keyword>
<keyword evidence="6" id="KW-0119">Carbohydrate metabolism</keyword>
<dbReference type="InterPro" id="IPR017853">
    <property type="entry name" value="GH"/>
</dbReference>
<reference evidence="13 14" key="1">
    <citation type="submission" date="2017-09" db="EMBL/GenBank/DDBJ databases">
        <title>Evaluation of Pacific Biosciences Sequencing Technology to Finishing C. thermocellum Genome Sequences.</title>
        <authorList>
            <person name="Brown S."/>
        </authorList>
    </citation>
    <scope>NUCLEOTIDE SEQUENCE [LARGE SCALE GENOMIC DNA]</scope>
    <source>
        <strain evidence="13 14">AD2</strain>
    </source>
</reference>
<dbReference type="PRINTS" id="PR00131">
    <property type="entry name" value="GLHYDRLASE1"/>
</dbReference>
<dbReference type="PANTHER" id="PTHR10353:SF36">
    <property type="entry name" value="LP05116P"/>
    <property type="match status" value="1"/>
</dbReference>
<dbReference type="PANTHER" id="PTHR10353">
    <property type="entry name" value="GLYCOSYL HYDROLASE"/>
    <property type="match status" value="1"/>
</dbReference>
<evidence type="ECO:0000256" key="12">
    <source>
        <dbReference type="RuleBase" id="RU361175"/>
    </source>
</evidence>
<evidence type="ECO:0000256" key="5">
    <source>
        <dbReference type="ARBA" id="ARBA00023001"/>
    </source>
</evidence>
<dbReference type="GO" id="GO:0005829">
    <property type="term" value="C:cytosol"/>
    <property type="evidence" value="ECO:0007669"/>
    <property type="project" value="TreeGrafter"/>
</dbReference>
<dbReference type="AlphaFoldDB" id="A0AB36THC4"/>
<comment type="similarity">
    <text evidence="2 12">Belongs to the glycosyl hydrolase 1 family.</text>
</comment>
<evidence type="ECO:0000256" key="4">
    <source>
        <dbReference type="ARBA" id="ARBA00022801"/>
    </source>
</evidence>
<proteinExistence type="inferred from homology"/>
<keyword evidence="4 12" id="KW-0378">Hydrolase</keyword>
<evidence type="ECO:0000313" key="14">
    <source>
        <dbReference type="Proteomes" id="UP000223596"/>
    </source>
</evidence>
<dbReference type="FunFam" id="3.20.20.80:FF:000004">
    <property type="entry name" value="Beta-glucosidase 6-phospho-beta-glucosidase"/>
    <property type="match status" value="1"/>
</dbReference>
<feature type="binding site" evidence="10">
    <location>
        <position position="319"/>
    </location>
    <ligand>
        <name>substrate</name>
    </ligand>
</feature>
<dbReference type="PROSITE" id="PS00572">
    <property type="entry name" value="GLYCOSYL_HYDROL_F1_1"/>
    <property type="match status" value="1"/>
</dbReference>
<evidence type="ECO:0000256" key="9">
    <source>
        <dbReference type="PIRSR" id="PIRSR617736-1"/>
    </source>
</evidence>
<organism evidence="13 14">
    <name type="scientific">Acetivibrio thermocellus AD2</name>
    <dbReference type="NCBI Taxonomy" id="1138384"/>
    <lineage>
        <taxon>Bacteria</taxon>
        <taxon>Bacillati</taxon>
        <taxon>Bacillota</taxon>
        <taxon>Clostridia</taxon>
        <taxon>Eubacteriales</taxon>
        <taxon>Oscillospiraceae</taxon>
        <taxon>Acetivibrio</taxon>
    </lineage>
</organism>
<feature type="active site" description="Nucleophile" evidence="9 11">
    <location>
        <position position="378"/>
    </location>
</feature>
<protein>
    <recommendedName>
        <fullName evidence="3 12">Beta-glucosidase</fullName>
        <ecNumber evidence="3 12">3.2.1.21</ecNumber>
    </recommendedName>
</protein>
<keyword evidence="7 12" id="KW-0326">Glycosidase</keyword>
<evidence type="ECO:0000256" key="7">
    <source>
        <dbReference type="ARBA" id="ARBA00023295"/>
    </source>
</evidence>
<dbReference type="SUPFAM" id="SSF51445">
    <property type="entry name" value="(Trans)glycosidases"/>
    <property type="match status" value="1"/>
</dbReference>
<evidence type="ECO:0000256" key="6">
    <source>
        <dbReference type="ARBA" id="ARBA00023277"/>
    </source>
</evidence>
<evidence type="ECO:0000256" key="1">
    <source>
        <dbReference type="ARBA" id="ARBA00000448"/>
    </source>
</evidence>